<protein>
    <submittedName>
        <fullName evidence="2">Uncharacterized protein</fullName>
    </submittedName>
</protein>
<dbReference type="AlphaFoldDB" id="A0A7S2V201"/>
<proteinExistence type="predicted"/>
<reference evidence="2" key="1">
    <citation type="submission" date="2021-01" db="EMBL/GenBank/DDBJ databases">
        <authorList>
            <person name="Corre E."/>
            <person name="Pelletier E."/>
            <person name="Niang G."/>
            <person name="Scheremetjew M."/>
            <person name="Finn R."/>
            <person name="Kale V."/>
            <person name="Holt S."/>
            <person name="Cochrane G."/>
            <person name="Meng A."/>
            <person name="Brown T."/>
            <person name="Cohen L."/>
        </authorList>
    </citation>
    <scope>NUCLEOTIDE SEQUENCE</scope>
    <source>
        <strain evidence="2">CCMP1661</strain>
    </source>
</reference>
<sequence length="218" mass="22044">MDAELKVGQAAGPAEGEDEAEEEKPGESPAQPGPPAPTTSTENKSGQVDKQAAAAADDGLGRVEAVEEEEDEDEGFTIDVGQGGGLGSAGSGKDLSAGMSGASPGTPPQDQLGSNEVPKDPNFFISPFGGEESVGNSPDKQLQNSRGSLRRMGSGTKMEPGLEGTGAEKGLAANPAVLSKEESEDLGNVLNSAVQEFEQISGKAENSEGTAEPTQSNS</sequence>
<feature type="compositionally biased region" description="Acidic residues" evidence="1">
    <location>
        <begin position="15"/>
        <end position="24"/>
    </location>
</feature>
<name>A0A7S2V201_9STRA</name>
<feature type="compositionally biased region" description="Polar residues" evidence="1">
    <location>
        <begin position="38"/>
        <end position="48"/>
    </location>
</feature>
<feature type="compositionally biased region" description="Acidic residues" evidence="1">
    <location>
        <begin position="66"/>
        <end position="76"/>
    </location>
</feature>
<accession>A0A7S2V201</accession>
<feature type="region of interest" description="Disordered" evidence="1">
    <location>
        <begin position="1"/>
        <end position="218"/>
    </location>
</feature>
<organism evidence="2">
    <name type="scientific">Fibrocapsa japonica</name>
    <dbReference type="NCBI Taxonomy" id="94617"/>
    <lineage>
        <taxon>Eukaryota</taxon>
        <taxon>Sar</taxon>
        <taxon>Stramenopiles</taxon>
        <taxon>Ochrophyta</taxon>
        <taxon>Raphidophyceae</taxon>
        <taxon>Chattonellales</taxon>
        <taxon>Chattonellaceae</taxon>
        <taxon>Fibrocapsa</taxon>
    </lineage>
</organism>
<evidence type="ECO:0000256" key="1">
    <source>
        <dbReference type="SAM" id="MobiDB-lite"/>
    </source>
</evidence>
<feature type="compositionally biased region" description="Polar residues" evidence="1">
    <location>
        <begin position="207"/>
        <end position="218"/>
    </location>
</feature>
<feature type="compositionally biased region" description="Gly residues" evidence="1">
    <location>
        <begin position="81"/>
        <end position="90"/>
    </location>
</feature>
<evidence type="ECO:0000313" key="2">
    <source>
        <dbReference type="EMBL" id="CAD9864031.1"/>
    </source>
</evidence>
<gene>
    <name evidence="2" type="ORF">FJAP1339_LOCUS6221</name>
</gene>
<feature type="compositionally biased region" description="Polar residues" evidence="1">
    <location>
        <begin position="134"/>
        <end position="147"/>
    </location>
</feature>
<dbReference type="EMBL" id="HBHR01012753">
    <property type="protein sequence ID" value="CAD9864031.1"/>
    <property type="molecule type" value="Transcribed_RNA"/>
</dbReference>